<dbReference type="GO" id="GO:0005886">
    <property type="term" value="C:plasma membrane"/>
    <property type="evidence" value="ECO:0007669"/>
    <property type="project" value="TreeGrafter"/>
</dbReference>
<dbReference type="PROSITE" id="PS51897">
    <property type="entry name" value="ANNEXIN_2"/>
    <property type="match status" value="4"/>
</dbReference>
<evidence type="ECO:0008006" key="5">
    <source>
        <dbReference type="Google" id="ProtNLM"/>
    </source>
</evidence>
<name>A0A8J5JBR4_9STRA</name>
<evidence type="ECO:0000313" key="4">
    <source>
        <dbReference type="Proteomes" id="UP000709295"/>
    </source>
</evidence>
<feature type="region of interest" description="Disordered" evidence="2">
    <location>
        <begin position="327"/>
        <end position="349"/>
    </location>
</feature>
<feature type="compositionally biased region" description="Low complexity" evidence="2">
    <location>
        <begin position="337"/>
        <end position="347"/>
    </location>
</feature>
<accession>A0A8J5JBR4</accession>
<gene>
    <name evidence="3" type="ORF">JG688_00001113</name>
</gene>
<dbReference type="GO" id="GO:0005544">
    <property type="term" value="F:calcium-dependent phospholipid binding"/>
    <property type="evidence" value="ECO:0007669"/>
    <property type="project" value="InterPro"/>
</dbReference>
<dbReference type="SMART" id="SM00335">
    <property type="entry name" value="ANX"/>
    <property type="match status" value="4"/>
</dbReference>
<evidence type="ECO:0000256" key="2">
    <source>
        <dbReference type="SAM" id="MobiDB-lite"/>
    </source>
</evidence>
<feature type="region of interest" description="Disordered" evidence="2">
    <location>
        <begin position="764"/>
        <end position="783"/>
    </location>
</feature>
<dbReference type="InterPro" id="IPR018252">
    <property type="entry name" value="Annexin_repeat_CS"/>
</dbReference>
<dbReference type="GO" id="GO:0005509">
    <property type="term" value="F:calcium ion binding"/>
    <property type="evidence" value="ECO:0007669"/>
    <property type="project" value="InterPro"/>
</dbReference>
<dbReference type="Proteomes" id="UP000709295">
    <property type="component" value="Unassembled WGS sequence"/>
</dbReference>
<sequence>MAVELYPASAHDVFHGANVHYPREVDEAVQQIHGACKGLGTDEETLIAVLGSKSPETRNLISLRYKELYQQPLKSLLKSETSGDFGRLLRMISTPLAETEAQILRDATKGMGTTESLIVQILSGRTNEEMNILKRTYFDIVGKDLAVTLNSELSGDFRKVVMAVLQSSQEPYNPAVHNAAKAEEEVVALYKAGQGRLGTNEEVFIGILVKAPPEFLKMMDAVYFAKYNNNIAKAVDKEFSGDAKKSLNYLVRSTLDPYPAIAEVFEKTMKGFGTDETGLSTALVRYQSVLPYVKAVYKRLYHEELRDRISGETSGDYKKLLLEVFDAPQDPPKPKSKGPSGVVSSSGLSAAPTGANSPAYLSTQTSYAASSASLQAPLFKQPMAPFRIIRQLLSLVDIRRRHRHLSPRVIRVEAATLAKAQLKAKRQITQHLAIRLLSSNVHLGNNHRTNNTQLLRVRVSRTSSTAANNTSLQANRINSTQFLGVKVSRTGSMAANNTSLQANRTNSTQLLVANRQANRTSSIQFPDSNRNSQRSSNNLVTLHISSHPASKRRPNRINSTQCNRRLNQVNIQCHNNLVTLSSRTSSTDSQATKLLMELRLPNSMVATHRINRSMVYKTPKITEGSLIRSSLFNFLSPTTTTTTAITMKPSQFIFALFVAILLESTCAIGYEWEPEADVEIPGKSAVHPPNGLRRVQATTDLSSTGSISSASSAAAMDASASAATSATDAETPTTIMVLLPDNLAASYSGSGSVMFYDGSVGHDSKSESKSAGSDTIGDETSSSATGRNFGIATALTAFTVLFALAMA</sequence>
<dbReference type="EMBL" id="JAENGY010000024">
    <property type="protein sequence ID" value="KAG6976672.1"/>
    <property type="molecule type" value="Genomic_DNA"/>
</dbReference>
<comment type="caution">
    <text evidence="3">The sequence shown here is derived from an EMBL/GenBank/DDBJ whole genome shotgun (WGS) entry which is preliminary data.</text>
</comment>
<comment type="similarity">
    <text evidence="1">Belongs to the annexin family.</text>
</comment>
<dbReference type="GO" id="GO:0001786">
    <property type="term" value="F:phosphatidylserine binding"/>
    <property type="evidence" value="ECO:0007669"/>
    <property type="project" value="TreeGrafter"/>
</dbReference>
<dbReference type="Pfam" id="PF00191">
    <property type="entry name" value="Annexin"/>
    <property type="match status" value="4"/>
</dbReference>
<proteinExistence type="inferred from homology"/>
<dbReference type="AlphaFoldDB" id="A0A8J5JBR4"/>
<dbReference type="PANTHER" id="PTHR10502:SF102">
    <property type="entry name" value="ANNEXIN B11"/>
    <property type="match status" value="1"/>
</dbReference>
<evidence type="ECO:0000256" key="1">
    <source>
        <dbReference type="ARBA" id="ARBA00007831"/>
    </source>
</evidence>
<keyword evidence="4" id="KW-1185">Reference proteome</keyword>
<dbReference type="GO" id="GO:0005737">
    <property type="term" value="C:cytoplasm"/>
    <property type="evidence" value="ECO:0007669"/>
    <property type="project" value="TreeGrafter"/>
</dbReference>
<reference evidence="3" key="1">
    <citation type="submission" date="2021-01" db="EMBL/GenBank/DDBJ databases">
        <title>Phytophthora aleatoria, a newly-described species from Pinus radiata is distinct from Phytophthora cactorum isolates based on comparative genomics.</title>
        <authorList>
            <person name="Mcdougal R."/>
            <person name="Panda P."/>
            <person name="Williams N."/>
            <person name="Studholme D.J."/>
        </authorList>
    </citation>
    <scope>NUCLEOTIDE SEQUENCE</scope>
    <source>
        <strain evidence="3">NZFS 4037</strain>
    </source>
</reference>
<organism evidence="3 4">
    <name type="scientific">Phytophthora aleatoria</name>
    <dbReference type="NCBI Taxonomy" id="2496075"/>
    <lineage>
        <taxon>Eukaryota</taxon>
        <taxon>Sar</taxon>
        <taxon>Stramenopiles</taxon>
        <taxon>Oomycota</taxon>
        <taxon>Peronosporomycetes</taxon>
        <taxon>Peronosporales</taxon>
        <taxon>Peronosporaceae</taxon>
        <taxon>Phytophthora</taxon>
    </lineage>
</organism>
<dbReference type="InterPro" id="IPR018502">
    <property type="entry name" value="Annexin_repeat"/>
</dbReference>
<dbReference type="PROSITE" id="PS00223">
    <property type="entry name" value="ANNEXIN_1"/>
    <property type="match status" value="1"/>
</dbReference>
<protein>
    <recommendedName>
        <fullName evidence="5">Annexin</fullName>
    </recommendedName>
</protein>
<feature type="compositionally biased region" description="Polar residues" evidence="2">
    <location>
        <begin position="769"/>
        <end position="783"/>
    </location>
</feature>
<evidence type="ECO:0000313" key="3">
    <source>
        <dbReference type="EMBL" id="KAG6976672.1"/>
    </source>
</evidence>
<dbReference type="PANTHER" id="PTHR10502">
    <property type="entry name" value="ANNEXIN"/>
    <property type="match status" value="1"/>
</dbReference>